<evidence type="ECO:0000256" key="4">
    <source>
        <dbReference type="ARBA" id="ARBA00023125"/>
    </source>
</evidence>
<comment type="similarity">
    <text evidence="2">Belongs to the transposase mutator family.</text>
</comment>
<evidence type="ECO:0000256" key="2">
    <source>
        <dbReference type="ARBA" id="ARBA00010961"/>
    </source>
</evidence>
<evidence type="ECO:0000256" key="1">
    <source>
        <dbReference type="ARBA" id="ARBA00002190"/>
    </source>
</evidence>
<keyword evidence="7" id="KW-1185">Reference proteome</keyword>
<organism evidence="6 7">
    <name type="scientific">Pelomonas cellulosilytica</name>
    <dbReference type="NCBI Taxonomy" id="2906762"/>
    <lineage>
        <taxon>Bacteria</taxon>
        <taxon>Pseudomonadati</taxon>
        <taxon>Pseudomonadota</taxon>
        <taxon>Betaproteobacteria</taxon>
        <taxon>Burkholderiales</taxon>
        <taxon>Sphaerotilaceae</taxon>
        <taxon>Roseateles</taxon>
    </lineage>
</organism>
<evidence type="ECO:0000256" key="3">
    <source>
        <dbReference type="ARBA" id="ARBA00022578"/>
    </source>
</evidence>
<name>A0ABS8XUN6_9BURK</name>
<keyword evidence="3" id="KW-0815">Transposition</keyword>
<dbReference type="InterPro" id="IPR001207">
    <property type="entry name" value="Transposase_mutator"/>
</dbReference>
<sequence length="197" mass="22126">MPLFFMDSSRWFRRPLCCRYLAVRFDRLRLPMVRGGLVADADWHWAVGFITDGQFEVLGAWRNESVETPQRVAQDLRDRGIERIKALAGDAPLVAAIEGFRSKACRQSMTELAESGVFGPRMLRAIRWTDAAAQRVQCRVQRAARSCGPLADDDAAADFIAQAFQRADRDLLHDRLDRRGLAPYGQGAFVDSLARAA</sequence>
<dbReference type="Proteomes" id="UP001200741">
    <property type="component" value="Unassembled WGS sequence"/>
</dbReference>
<evidence type="ECO:0000256" key="5">
    <source>
        <dbReference type="ARBA" id="ARBA00023172"/>
    </source>
</evidence>
<reference evidence="6 7" key="1">
    <citation type="submission" date="2021-12" db="EMBL/GenBank/DDBJ databases">
        <title>Genome seq of P8.</title>
        <authorList>
            <person name="Seo T."/>
        </authorList>
    </citation>
    <scope>NUCLEOTIDE SEQUENCE [LARGE SCALE GENOMIC DNA]</scope>
    <source>
        <strain evidence="6 7">P8</strain>
    </source>
</reference>
<dbReference type="RefSeq" id="WP_233372472.1">
    <property type="nucleotide sequence ID" value="NZ_JAJTWU010000005.1"/>
</dbReference>
<evidence type="ECO:0000313" key="7">
    <source>
        <dbReference type="Proteomes" id="UP001200741"/>
    </source>
</evidence>
<accession>A0ABS8XUN6</accession>
<comment type="caution">
    <text evidence="6">The sequence shown here is derived from an EMBL/GenBank/DDBJ whole genome shotgun (WGS) entry which is preliminary data.</text>
</comment>
<dbReference type="Pfam" id="PF00872">
    <property type="entry name" value="Transposase_mut"/>
    <property type="match status" value="1"/>
</dbReference>
<gene>
    <name evidence="6" type="ORF">LXT13_13685</name>
</gene>
<keyword evidence="4" id="KW-0238">DNA-binding</keyword>
<comment type="function">
    <text evidence="1">Required for the transposition of the insertion element.</text>
</comment>
<proteinExistence type="inferred from homology"/>
<protein>
    <submittedName>
        <fullName evidence="6">Transposase</fullName>
    </submittedName>
</protein>
<evidence type="ECO:0000313" key="6">
    <source>
        <dbReference type="EMBL" id="MCE4555457.1"/>
    </source>
</evidence>
<keyword evidence="5" id="KW-0233">DNA recombination</keyword>
<dbReference type="EMBL" id="JAJTWU010000005">
    <property type="protein sequence ID" value="MCE4555457.1"/>
    <property type="molecule type" value="Genomic_DNA"/>
</dbReference>